<keyword evidence="2 3" id="KW-0808">Transferase</keyword>
<protein>
    <recommendedName>
        <fullName evidence="3">Histidine N-alpha-methyltransferase</fullName>
        <ecNumber evidence="3">2.1.1.44</ecNumber>
    </recommendedName>
    <alternativeName>
        <fullName evidence="3">Histidine trimethyltransferase</fullName>
    </alternativeName>
</protein>
<feature type="binding site" evidence="3">
    <location>
        <position position="57"/>
    </location>
    <ligand>
        <name>L-histidine</name>
        <dbReference type="ChEBI" id="CHEBI:57595"/>
    </ligand>
</feature>
<dbReference type="GO" id="GO:0032259">
    <property type="term" value="P:methylation"/>
    <property type="evidence" value="ECO:0007669"/>
    <property type="project" value="UniProtKB-KW"/>
</dbReference>
<dbReference type="UniPathway" id="UPA01014"/>
<feature type="binding site" evidence="3">
    <location>
        <position position="87"/>
    </location>
    <ligand>
        <name>S-adenosyl-L-methionine</name>
        <dbReference type="ChEBI" id="CHEBI:59789"/>
    </ligand>
</feature>
<comment type="catalytic activity">
    <reaction evidence="3">
        <text>L-histidine + 3 S-adenosyl-L-methionine = hercynine + 3 S-adenosyl-L-homocysteine + 3 H(+)</text>
        <dbReference type="Rhea" id="RHEA:38471"/>
        <dbReference type="ChEBI" id="CHEBI:15378"/>
        <dbReference type="ChEBI" id="CHEBI:15781"/>
        <dbReference type="ChEBI" id="CHEBI:57595"/>
        <dbReference type="ChEBI" id="CHEBI:57856"/>
        <dbReference type="ChEBI" id="CHEBI:59789"/>
        <dbReference type="EC" id="2.1.1.44"/>
    </reaction>
</comment>
<keyword evidence="1 3" id="KW-0489">Methyltransferase</keyword>
<comment type="subunit">
    <text evidence="3">Monomer.</text>
</comment>
<dbReference type="RefSeq" id="WP_089300073.1">
    <property type="nucleotide sequence ID" value="NZ_FZNW01000003.1"/>
</dbReference>
<dbReference type="InterPro" id="IPR051128">
    <property type="entry name" value="EgtD_Methyltrsf_superfamily"/>
</dbReference>
<accession>A0A238VS73</accession>
<evidence type="ECO:0000313" key="7">
    <source>
        <dbReference type="Proteomes" id="UP000198348"/>
    </source>
</evidence>
<evidence type="ECO:0000313" key="6">
    <source>
        <dbReference type="EMBL" id="SNR36359.1"/>
    </source>
</evidence>
<feature type="binding site" evidence="3">
    <location>
        <begin position="162"/>
        <end position="163"/>
    </location>
    <ligand>
        <name>S-adenosyl-L-methionine</name>
        <dbReference type="ChEBI" id="CHEBI:59789"/>
    </ligand>
</feature>
<dbReference type="EMBL" id="FZNW01000003">
    <property type="protein sequence ID" value="SNR36359.1"/>
    <property type="molecule type" value="Genomic_DNA"/>
</dbReference>
<dbReference type="PANTHER" id="PTHR43397">
    <property type="entry name" value="ERGOTHIONEINE BIOSYNTHESIS PROTEIN 1"/>
    <property type="match status" value="1"/>
</dbReference>
<dbReference type="InterPro" id="IPR017804">
    <property type="entry name" value="MeTrfase_EgtD-like"/>
</dbReference>
<dbReference type="InterPro" id="IPR019257">
    <property type="entry name" value="MeTrfase_dom"/>
</dbReference>
<feature type="domain" description="Histidine-specific methyltransferase SAM-dependent" evidence="5">
    <location>
        <begin position="20"/>
        <end position="341"/>
    </location>
</feature>
<feature type="binding site" evidence="3">
    <location>
        <position position="187"/>
    </location>
    <ligand>
        <name>L-histidine</name>
        <dbReference type="ChEBI" id="CHEBI:57595"/>
    </ligand>
</feature>
<dbReference type="Gene3D" id="3.40.50.150">
    <property type="entry name" value="Vaccinia Virus protein VP39"/>
    <property type="match status" value="1"/>
</dbReference>
<feature type="region of interest" description="Disordered" evidence="4">
    <location>
        <begin position="102"/>
        <end position="123"/>
    </location>
</feature>
<evidence type="ECO:0000256" key="2">
    <source>
        <dbReference type="ARBA" id="ARBA00022679"/>
    </source>
</evidence>
<evidence type="ECO:0000256" key="3">
    <source>
        <dbReference type="HAMAP-Rule" id="MF_02037"/>
    </source>
</evidence>
<dbReference type="OrthoDB" id="5289726at2"/>
<name>A0A238VS73_9PSEU</name>
<dbReference type="EC" id="2.1.1.44" evidence="3"/>
<feature type="binding site" evidence="3">
    <location>
        <begin position="303"/>
        <end position="305"/>
    </location>
    <ligand>
        <name>L-histidine</name>
        <dbReference type="ChEBI" id="CHEBI:57595"/>
    </ligand>
</feature>
<dbReference type="InterPro" id="IPR029063">
    <property type="entry name" value="SAM-dependent_MTases_sf"/>
</dbReference>
<dbReference type="NCBIfam" id="TIGR03438">
    <property type="entry name" value="egtD_ergothio"/>
    <property type="match status" value="1"/>
</dbReference>
<dbReference type="SUPFAM" id="SSF53335">
    <property type="entry name" value="S-adenosyl-L-methionine-dependent methyltransferases"/>
    <property type="match status" value="1"/>
</dbReference>
<dbReference type="Proteomes" id="UP000198348">
    <property type="component" value="Unassembled WGS sequence"/>
</dbReference>
<gene>
    <name evidence="3" type="primary">egtD</name>
    <name evidence="6" type="ORF">SAMN06265360_103230</name>
</gene>
<dbReference type="InterPro" id="IPR035094">
    <property type="entry name" value="EgtD"/>
</dbReference>
<dbReference type="Pfam" id="PF10017">
    <property type="entry name" value="Methyltransf_33"/>
    <property type="match status" value="1"/>
</dbReference>
<dbReference type="GO" id="GO:0052706">
    <property type="term" value="F:L-histidine N(alpha)-methyltransferase activity"/>
    <property type="evidence" value="ECO:0007669"/>
    <property type="project" value="UniProtKB-UniRule"/>
</dbReference>
<evidence type="ECO:0000256" key="1">
    <source>
        <dbReference type="ARBA" id="ARBA00022603"/>
    </source>
</evidence>
<evidence type="ECO:0000256" key="4">
    <source>
        <dbReference type="SAM" id="MobiDB-lite"/>
    </source>
</evidence>
<feature type="binding site" evidence="3">
    <location>
        <position position="227"/>
    </location>
    <ligand>
        <name>L-histidine</name>
        <dbReference type="ChEBI" id="CHEBI:57595"/>
    </ligand>
</feature>
<dbReference type="PIRSF" id="PIRSF018005">
    <property type="entry name" value="UCP018005"/>
    <property type="match status" value="1"/>
</dbReference>
<evidence type="ECO:0000259" key="5">
    <source>
        <dbReference type="Pfam" id="PF10017"/>
    </source>
</evidence>
<feature type="binding site" evidence="3">
    <location>
        <position position="93"/>
    </location>
    <ligand>
        <name>S-adenosyl-L-methionine</name>
        <dbReference type="ChEBI" id="CHEBI:59789"/>
    </ligand>
</feature>
<organism evidence="6 7">
    <name type="scientific">Haloechinothrix alba</name>
    <dbReference type="NCBI Taxonomy" id="664784"/>
    <lineage>
        <taxon>Bacteria</taxon>
        <taxon>Bacillati</taxon>
        <taxon>Actinomycetota</taxon>
        <taxon>Actinomycetes</taxon>
        <taxon>Pseudonocardiales</taxon>
        <taxon>Pseudonocardiaceae</taxon>
        <taxon>Haloechinothrix</taxon>
    </lineage>
</organism>
<dbReference type="AlphaFoldDB" id="A0A238VS73"/>
<proteinExistence type="inferred from homology"/>
<comment type="similarity">
    <text evidence="3">Belongs to the methyltransferase superfamily. EgtD family.</text>
</comment>
<dbReference type="InterPro" id="IPR032888">
    <property type="entry name" value="EgtD_Actinobacteria"/>
</dbReference>
<dbReference type="HAMAP" id="MF_02037">
    <property type="entry name" value="EgtD"/>
    <property type="match status" value="1"/>
</dbReference>
<feature type="compositionally biased region" description="Polar residues" evidence="4">
    <location>
        <begin position="113"/>
        <end position="123"/>
    </location>
</feature>
<keyword evidence="7" id="KW-1185">Reference proteome</keyword>
<feature type="binding site" evidence="3">
    <location>
        <position position="134"/>
    </location>
    <ligand>
        <name>S-adenosyl-L-methionine</name>
        <dbReference type="ChEBI" id="CHEBI:59789"/>
    </ligand>
</feature>
<keyword evidence="3" id="KW-0949">S-adenosyl-L-methionine</keyword>
<dbReference type="GO" id="GO:0008276">
    <property type="term" value="F:protein methyltransferase activity"/>
    <property type="evidence" value="ECO:0007669"/>
    <property type="project" value="InterPro"/>
</dbReference>
<comment type="pathway">
    <text evidence="3">Amino-acid biosynthesis; ergothioneine biosynthesis.</text>
</comment>
<dbReference type="PANTHER" id="PTHR43397:SF1">
    <property type="entry name" value="ERGOTHIONEINE BIOSYNTHESIS PROTEIN 1"/>
    <property type="match status" value="1"/>
</dbReference>
<dbReference type="GO" id="GO:0052699">
    <property type="term" value="P:ergothioneine biosynthetic process"/>
    <property type="evidence" value="ECO:0007669"/>
    <property type="project" value="UniProtKB-UniRule"/>
</dbReference>
<sequence length="344" mass="37688">MPPATVEIRHTPEQAAEALRADALTGLTSMPKWLPPKWFYDARGSELFEDITRLPEYYPARAEREILAERAPELATVTRPGALVELGSGSSVKTRLLLDAFSANGPPDGPTEGGTSVAPSGTPSGTLREFFPLDVSEQALREAAHAIAETYPALRVHGVVDDFTSSLAVPDGSRPRLVAFLGGTIGNLLPDERAKFLTSLRDALDGGEWLLLGTDLVKDPDTLVRAYADSQGVTGEFNRNVLHVLNAELGADFVPEAFTHRAVWDERQEWIEMRLRADRDMRVTLPGIGLEINFTEGEEMRTEVSTKFRREHVASELATAGFELHSWWTDAAGRFALSLARATP</sequence>
<reference evidence="6 7" key="1">
    <citation type="submission" date="2017-06" db="EMBL/GenBank/DDBJ databases">
        <authorList>
            <person name="Kim H.J."/>
            <person name="Triplett B.A."/>
        </authorList>
    </citation>
    <scope>NUCLEOTIDE SEQUENCE [LARGE SCALE GENOMIC DNA]</scope>
    <source>
        <strain evidence="6 7">DSM 45207</strain>
    </source>
</reference>
<comment type="function">
    <text evidence="3">Catalyzes the SAM-dependent triple methylation of the alpha-amino group of histidine to form hercynine, a step in the biosynthesis pathway of ergothioneine.</text>
</comment>